<dbReference type="GO" id="GO:0006310">
    <property type="term" value="P:DNA recombination"/>
    <property type="evidence" value="ECO:0007669"/>
    <property type="project" value="UniProtKB-KW"/>
</dbReference>
<dbReference type="InterPro" id="IPR002104">
    <property type="entry name" value="Integrase_catalytic"/>
</dbReference>
<dbReference type="PANTHER" id="PTHR30349:SF41">
    <property type="entry name" value="INTEGRASE_RECOMBINASE PROTEIN MJ0367-RELATED"/>
    <property type="match status" value="1"/>
</dbReference>
<keyword evidence="2" id="KW-0229">DNA integration</keyword>
<proteinExistence type="inferred from homology"/>
<sequence>MVERDGHWHITGTLRIGDRTQRIRQSTGLPAISALRADAEAVRFKLERQMRDAIVHGIKPSCEVAEAADRYLRMERDKPLGWREINVIKQVNEALGRRTFERISDEEWSMFVDATNAGNSAATKRRWLNCLLPFLRWCAHPSSGWLKQMPEIKRPRLPRRRKEVARRRVVDFRPDLIAFLISHAAPHLAAQLWVEWSTGARVSSILFGCRLCDLSLTPGREQIVFLETKNDDSVVASLHPRAVKAIKEYLDYRGNLFDREGPLFLDHQNRPYSDRTRAGRISGSNKTAFRAMRRRAVHGLIREAVLLRRAGDAAAAEAKKADARLLAKVTQHWFRHALATNMLSAGADLKSIMEQGGWRDVESVLAYAHGVESVRRRHVLNLPVPQERKAKSRKKMPP</sequence>
<dbReference type="RefSeq" id="WP_147385778.1">
    <property type="nucleotide sequence ID" value="NZ_QYUK01000011.1"/>
</dbReference>
<evidence type="ECO:0000256" key="1">
    <source>
        <dbReference type="ARBA" id="ARBA00008857"/>
    </source>
</evidence>
<evidence type="ECO:0000313" key="6">
    <source>
        <dbReference type="EMBL" id="RJF89276.1"/>
    </source>
</evidence>
<organism evidence="6 7">
    <name type="scientific">Oleomonas cavernae</name>
    <dbReference type="NCBI Taxonomy" id="2320859"/>
    <lineage>
        <taxon>Bacteria</taxon>
        <taxon>Pseudomonadati</taxon>
        <taxon>Pseudomonadota</taxon>
        <taxon>Alphaproteobacteria</taxon>
        <taxon>Acetobacterales</taxon>
        <taxon>Acetobacteraceae</taxon>
        <taxon>Oleomonas</taxon>
    </lineage>
</organism>
<dbReference type="GO" id="GO:0003677">
    <property type="term" value="F:DNA binding"/>
    <property type="evidence" value="ECO:0007669"/>
    <property type="project" value="UniProtKB-KW"/>
</dbReference>
<evidence type="ECO:0000259" key="5">
    <source>
        <dbReference type="PROSITE" id="PS51898"/>
    </source>
</evidence>
<dbReference type="GO" id="GO:0015074">
    <property type="term" value="P:DNA integration"/>
    <property type="evidence" value="ECO:0007669"/>
    <property type="project" value="UniProtKB-KW"/>
</dbReference>
<dbReference type="OrthoDB" id="7375439at2"/>
<dbReference type="SUPFAM" id="SSF56349">
    <property type="entry name" value="DNA breaking-rejoining enzymes"/>
    <property type="match status" value="1"/>
</dbReference>
<dbReference type="InterPro" id="IPR050090">
    <property type="entry name" value="Tyrosine_recombinase_XerCD"/>
</dbReference>
<name>A0A418WGV0_9PROT</name>
<comment type="similarity">
    <text evidence="1">Belongs to the 'phage' integrase family.</text>
</comment>
<reference evidence="6 7" key="1">
    <citation type="submission" date="2018-09" db="EMBL/GenBank/DDBJ databases">
        <authorList>
            <person name="Zhu H."/>
        </authorList>
    </citation>
    <scope>NUCLEOTIDE SEQUENCE [LARGE SCALE GENOMIC DNA]</scope>
    <source>
        <strain evidence="6 7">K1W22B-8</strain>
    </source>
</reference>
<dbReference type="EMBL" id="QYUK01000011">
    <property type="protein sequence ID" value="RJF89276.1"/>
    <property type="molecule type" value="Genomic_DNA"/>
</dbReference>
<evidence type="ECO:0000256" key="2">
    <source>
        <dbReference type="ARBA" id="ARBA00022908"/>
    </source>
</evidence>
<dbReference type="Pfam" id="PF00589">
    <property type="entry name" value="Phage_integrase"/>
    <property type="match status" value="1"/>
</dbReference>
<gene>
    <name evidence="6" type="ORF">D3874_21785</name>
</gene>
<dbReference type="PANTHER" id="PTHR30349">
    <property type="entry name" value="PHAGE INTEGRASE-RELATED"/>
    <property type="match status" value="1"/>
</dbReference>
<dbReference type="Gene3D" id="1.10.443.10">
    <property type="entry name" value="Intergrase catalytic core"/>
    <property type="match status" value="1"/>
</dbReference>
<dbReference type="PROSITE" id="PS51898">
    <property type="entry name" value="TYR_RECOMBINASE"/>
    <property type="match status" value="1"/>
</dbReference>
<keyword evidence="7" id="KW-1185">Reference proteome</keyword>
<evidence type="ECO:0000256" key="4">
    <source>
        <dbReference type="ARBA" id="ARBA00023172"/>
    </source>
</evidence>
<evidence type="ECO:0000313" key="7">
    <source>
        <dbReference type="Proteomes" id="UP000284605"/>
    </source>
</evidence>
<dbReference type="Proteomes" id="UP000284605">
    <property type="component" value="Unassembled WGS sequence"/>
</dbReference>
<keyword evidence="4" id="KW-0233">DNA recombination</keyword>
<dbReference type="InterPro" id="IPR011010">
    <property type="entry name" value="DNA_brk_join_enz"/>
</dbReference>
<feature type="domain" description="Tyr recombinase" evidence="5">
    <location>
        <begin position="167"/>
        <end position="381"/>
    </location>
</feature>
<evidence type="ECO:0000256" key="3">
    <source>
        <dbReference type="ARBA" id="ARBA00023125"/>
    </source>
</evidence>
<dbReference type="AlphaFoldDB" id="A0A418WGV0"/>
<keyword evidence="3" id="KW-0238">DNA-binding</keyword>
<dbReference type="InterPro" id="IPR013762">
    <property type="entry name" value="Integrase-like_cat_sf"/>
</dbReference>
<protein>
    <recommendedName>
        <fullName evidence="5">Tyr recombinase domain-containing protein</fullName>
    </recommendedName>
</protein>
<accession>A0A418WGV0</accession>
<comment type="caution">
    <text evidence="6">The sequence shown here is derived from an EMBL/GenBank/DDBJ whole genome shotgun (WGS) entry which is preliminary data.</text>
</comment>